<comment type="caution">
    <text evidence="10">The sequence shown here is derived from an EMBL/GenBank/DDBJ whole genome shotgun (WGS) entry which is preliminary data.</text>
</comment>
<keyword evidence="3" id="KW-1003">Cell membrane</keyword>
<dbReference type="InterPro" id="IPR055348">
    <property type="entry name" value="DctQ"/>
</dbReference>
<accession>A0ABP6LVG0</accession>
<proteinExistence type="predicted"/>
<evidence type="ECO:0000313" key="10">
    <source>
        <dbReference type="EMBL" id="GAA3062921.1"/>
    </source>
</evidence>
<evidence type="ECO:0000256" key="5">
    <source>
        <dbReference type="ARBA" id="ARBA00022989"/>
    </source>
</evidence>
<evidence type="ECO:0000313" key="11">
    <source>
        <dbReference type="Proteomes" id="UP001500236"/>
    </source>
</evidence>
<feature type="transmembrane region" description="Helical" evidence="8">
    <location>
        <begin position="72"/>
        <end position="91"/>
    </location>
</feature>
<dbReference type="Proteomes" id="UP001500236">
    <property type="component" value="Unassembled WGS sequence"/>
</dbReference>
<evidence type="ECO:0000256" key="8">
    <source>
        <dbReference type="SAM" id="Phobius"/>
    </source>
</evidence>
<evidence type="ECO:0000256" key="7">
    <source>
        <dbReference type="SAM" id="MobiDB-lite"/>
    </source>
</evidence>
<feature type="transmembrane region" description="Helical" evidence="8">
    <location>
        <begin position="111"/>
        <end position="134"/>
    </location>
</feature>
<keyword evidence="6 8" id="KW-0472">Membrane</keyword>
<dbReference type="EMBL" id="BAAAVT010000008">
    <property type="protein sequence ID" value="GAA3062921.1"/>
    <property type="molecule type" value="Genomic_DNA"/>
</dbReference>
<evidence type="ECO:0000259" key="9">
    <source>
        <dbReference type="Pfam" id="PF04290"/>
    </source>
</evidence>
<sequence>MSDVQTHEDLARDMSTTSEDHQADRELAQTVWTPARWLFHLAAGTVLLLTLFVSGTVILRAAGIGVPGSVELAAASMVLLTVLALPAVTALDRNFRMDLIDLIAPARALRILDRIALGVQAVVAVFLAGTAVLLAVKDLTTGITMLGELAWPRWILTAPVAMGLLTLAYVLAVRLSCRPRNSASCADETRDR</sequence>
<feature type="region of interest" description="Disordered" evidence="7">
    <location>
        <begin position="1"/>
        <end position="25"/>
    </location>
</feature>
<gene>
    <name evidence="10" type="ORF">GCM10010529_15250</name>
</gene>
<reference evidence="11" key="1">
    <citation type="journal article" date="2019" name="Int. J. Syst. Evol. Microbiol.">
        <title>The Global Catalogue of Microorganisms (GCM) 10K type strain sequencing project: providing services to taxonomists for standard genome sequencing and annotation.</title>
        <authorList>
            <consortium name="The Broad Institute Genomics Platform"/>
            <consortium name="The Broad Institute Genome Sequencing Center for Infectious Disease"/>
            <person name="Wu L."/>
            <person name="Ma J."/>
        </authorList>
    </citation>
    <scope>NUCLEOTIDE SEQUENCE [LARGE SCALE GENOMIC DNA]</scope>
    <source>
        <strain evidence="11">JCM 14309</strain>
    </source>
</reference>
<keyword evidence="5 8" id="KW-1133">Transmembrane helix</keyword>
<dbReference type="Pfam" id="PF04290">
    <property type="entry name" value="DctQ"/>
    <property type="match status" value="1"/>
</dbReference>
<dbReference type="RefSeq" id="WP_344682436.1">
    <property type="nucleotide sequence ID" value="NZ_BAAAVT010000008.1"/>
</dbReference>
<feature type="transmembrane region" description="Helical" evidence="8">
    <location>
        <begin position="37"/>
        <end position="60"/>
    </location>
</feature>
<organism evidence="10 11">
    <name type="scientific">Nesterenkonia aethiopica</name>
    <dbReference type="NCBI Taxonomy" id="269144"/>
    <lineage>
        <taxon>Bacteria</taxon>
        <taxon>Bacillati</taxon>
        <taxon>Actinomycetota</taxon>
        <taxon>Actinomycetes</taxon>
        <taxon>Micrococcales</taxon>
        <taxon>Micrococcaceae</taxon>
        <taxon>Nesterenkonia</taxon>
    </lineage>
</organism>
<evidence type="ECO:0000256" key="3">
    <source>
        <dbReference type="ARBA" id="ARBA00022475"/>
    </source>
</evidence>
<keyword evidence="2" id="KW-0813">Transport</keyword>
<evidence type="ECO:0000256" key="1">
    <source>
        <dbReference type="ARBA" id="ARBA00004651"/>
    </source>
</evidence>
<keyword evidence="4 8" id="KW-0812">Transmembrane</keyword>
<protein>
    <recommendedName>
        <fullName evidence="9">Tripartite ATP-independent periplasmic transporters DctQ component domain-containing protein</fullName>
    </recommendedName>
</protein>
<feature type="domain" description="Tripartite ATP-independent periplasmic transporters DctQ component" evidence="9">
    <location>
        <begin position="50"/>
        <end position="173"/>
    </location>
</feature>
<evidence type="ECO:0000256" key="4">
    <source>
        <dbReference type="ARBA" id="ARBA00022692"/>
    </source>
</evidence>
<name>A0ABP6LVG0_9MICC</name>
<feature type="transmembrane region" description="Helical" evidence="8">
    <location>
        <begin position="154"/>
        <end position="172"/>
    </location>
</feature>
<evidence type="ECO:0000256" key="2">
    <source>
        <dbReference type="ARBA" id="ARBA00022448"/>
    </source>
</evidence>
<evidence type="ECO:0000256" key="6">
    <source>
        <dbReference type="ARBA" id="ARBA00023136"/>
    </source>
</evidence>
<comment type="subcellular location">
    <subcellularLocation>
        <location evidence="1">Cell membrane</location>
        <topology evidence="1">Multi-pass membrane protein</topology>
    </subcellularLocation>
</comment>
<keyword evidence="11" id="KW-1185">Reference proteome</keyword>